<keyword evidence="5 6" id="KW-0234">DNA repair</keyword>
<evidence type="ECO:0000256" key="2">
    <source>
        <dbReference type="ARBA" id="ARBA00022759"/>
    </source>
</evidence>
<keyword evidence="1 6" id="KW-0540">Nuclease</keyword>
<name>A0A2P7BIM7_9HYPH</name>
<comment type="caution">
    <text evidence="7">The sequence shown here is derived from an EMBL/GenBank/DDBJ whole genome shotgun (WGS) entry which is preliminary data.</text>
</comment>
<dbReference type="Gene3D" id="3.40.960.10">
    <property type="entry name" value="VSR Endonuclease"/>
    <property type="match status" value="1"/>
</dbReference>
<dbReference type="Proteomes" id="UP000241764">
    <property type="component" value="Unassembled WGS sequence"/>
</dbReference>
<proteinExistence type="inferred from homology"/>
<keyword evidence="2 6" id="KW-0255">Endonuclease</keyword>
<gene>
    <name evidence="7" type="ORF">CU103_06915</name>
</gene>
<dbReference type="InterPro" id="IPR011335">
    <property type="entry name" value="Restrct_endonuc-II-like"/>
</dbReference>
<dbReference type="GO" id="GO:0016787">
    <property type="term" value="F:hydrolase activity"/>
    <property type="evidence" value="ECO:0007669"/>
    <property type="project" value="UniProtKB-KW"/>
</dbReference>
<evidence type="ECO:0000313" key="8">
    <source>
        <dbReference type="Proteomes" id="UP000241764"/>
    </source>
</evidence>
<evidence type="ECO:0000313" key="7">
    <source>
        <dbReference type="EMBL" id="PSH66288.1"/>
    </source>
</evidence>
<dbReference type="SUPFAM" id="SSF52980">
    <property type="entry name" value="Restriction endonuclease-like"/>
    <property type="match status" value="1"/>
</dbReference>
<keyword evidence="3 6" id="KW-0227">DNA damage</keyword>
<organism evidence="7 8">
    <name type="scientific">Phyllobacterium sophorae</name>
    <dbReference type="NCBI Taxonomy" id="1520277"/>
    <lineage>
        <taxon>Bacteria</taxon>
        <taxon>Pseudomonadati</taxon>
        <taxon>Pseudomonadota</taxon>
        <taxon>Alphaproteobacteria</taxon>
        <taxon>Hyphomicrobiales</taxon>
        <taxon>Phyllobacteriaceae</taxon>
        <taxon>Phyllobacterium</taxon>
    </lineage>
</organism>
<dbReference type="InterPro" id="IPR004603">
    <property type="entry name" value="DNA_mismatch_endonuc_vsr"/>
</dbReference>
<dbReference type="GO" id="GO:0006298">
    <property type="term" value="P:mismatch repair"/>
    <property type="evidence" value="ECO:0007669"/>
    <property type="project" value="UniProtKB-UniRule"/>
</dbReference>
<evidence type="ECO:0000256" key="3">
    <source>
        <dbReference type="ARBA" id="ARBA00022763"/>
    </source>
</evidence>
<comment type="similarity">
    <text evidence="6">Belongs to the vsr family.</text>
</comment>
<comment type="function">
    <text evidence="6">May nick specific sequences that contain T:G mispairs resulting from m5C-deamination.</text>
</comment>
<protein>
    <recommendedName>
        <fullName evidence="6">Very short patch repair endonuclease</fullName>
        <ecNumber evidence="6">3.1.-.-</ecNumber>
    </recommendedName>
</protein>
<dbReference type="NCBIfam" id="TIGR00632">
    <property type="entry name" value="vsr"/>
    <property type="match status" value="1"/>
</dbReference>
<dbReference type="EC" id="3.1.-.-" evidence="6"/>
<evidence type="ECO:0000256" key="6">
    <source>
        <dbReference type="PIRNR" id="PIRNR018267"/>
    </source>
</evidence>
<dbReference type="CDD" id="cd00221">
    <property type="entry name" value="Vsr"/>
    <property type="match status" value="1"/>
</dbReference>
<dbReference type="GO" id="GO:0004519">
    <property type="term" value="F:endonuclease activity"/>
    <property type="evidence" value="ECO:0007669"/>
    <property type="project" value="UniProtKB-KW"/>
</dbReference>
<keyword evidence="8" id="KW-1185">Reference proteome</keyword>
<dbReference type="OrthoDB" id="9801520at2"/>
<keyword evidence="4 6" id="KW-0378">Hydrolase</keyword>
<evidence type="ECO:0000256" key="5">
    <source>
        <dbReference type="ARBA" id="ARBA00023204"/>
    </source>
</evidence>
<dbReference type="AlphaFoldDB" id="A0A2P7BIM7"/>
<reference evidence="8" key="1">
    <citation type="submission" date="2017-11" db="EMBL/GenBank/DDBJ databases">
        <authorList>
            <person name="Kuznetsova I."/>
            <person name="Sazanova A."/>
            <person name="Chirak E."/>
            <person name="Safronova V."/>
            <person name="Willems A."/>
        </authorList>
    </citation>
    <scope>NUCLEOTIDE SEQUENCE [LARGE SCALE GENOMIC DNA]</scope>
    <source>
        <strain evidence="8">CCBAU 03422</strain>
    </source>
</reference>
<dbReference type="Pfam" id="PF03852">
    <property type="entry name" value="Vsr"/>
    <property type="match status" value="1"/>
</dbReference>
<sequence length="132" mass="15844">MSRIAQRDTKPEMVVRRLIHSLGYRFRLQRRELPGTPDLVLPRFRKVVFVHGCFWHRHPGCKLASFPKTKIDFWRDKFSRNIERDNRKEAELIALGWDVLTVWECQTRKPEALRVRLRDWLSDSINCNNSNN</sequence>
<evidence type="ECO:0000256" key="4">
    <source>
        <dbReference type="ARBA" id="ARBA00022801"/>
    </source>
</evidence>
<accession>A0A2P7BIM7</accession>
<dbReference type="PIRSF" id="PIRSF018267">
    <property type="entry name" value="VSR_endonuc"/>
    <property type="match status" value="1"/>
</dbReference>
<dbReference type="EMBL" id="PGGM01000002">
    <property type="protein sequence ID" value="PSH66288.1"/>
    <property type="molecule type" value="Genomic_DNA"/>
</dbReference>
<evidence type="ECO:0000256" key="1">
    <source>
        <dbReference type="ARBA" id="ARBA00022722"/>
    </source>
</evidence>